<comment type="caution">
    <text evidence="1">The sequence shown here is derived from an EMBL/GenBank/DDBJ whole genome shotgun (WGS) entry which is preliminary data.</text>
</comment>
<proteinExistence type="predicted"/>
<gene>
    <name evidence="1" type="ORF">BN2476_280049</name>
</gene>
<dbReference type="Proteomes" id="UP000195569">
    <property type="component" value="Unassembled WGS sequence"/>
</dbReference>
<dbReference type="InterPro" id="IPR002736">
    <property type="entry name" value="CitG"/>
</dbReference>
<dbReference type="Gene3D" id="1.10.4200.10">
    <property type="entry name" value="Triphosphoribosyl-dephospho-CoA protein"/>
    <property type="match status" value="1"/>
</dbReference>
<dbReference type="EMBL" id="CYGY02000028">
    <property type="protein sequence ID" value="SIT41337.1"/>
    <property type="molecule type" value="Genomic_DNA"/>
</dbReference>
<dbReference type="AlphaFoldDB" id="A0A1N7S2Y3"/>
<protein>
    <submittedName>
        <fullName evidence="1">Triphosphoribosyl-dephospho-CoA protein</fullName>
    </submittedName>
</protein>
<dbReference type="GO" id="GO:0046917">
    <property type="term" value="F:triphosphoribosyl-dephospho-CoA synthase activity"/>
    <property type="evidence" value="ECO:0007669"/>
    <property type="project" value="InterPro"/>
</dbReference>
<dbReference type="PANTHER" id="PTHR42280:SF1">
    <property type="entry name" value="CITG FAMILY PROTEIN"/>
    <property type="match status" value="1"/>
</dbReference>
<sequence length="297" mass="31001">MQAADDHPLARAPDAFLRACRLDVETAKPGNVSIASAGHGMQAAQFIDSAQAAAPALFARGASVGARILDAVTRTQQVAGCNTNLGIVLLIAPLAAALEAARISKHVALQASEWHSCVERVLAALTLDDARAAYRAIALANPGGLGDAPEQSVHAPPTVDLRAAMALAAGRDSIARQYANGFADVFGTGLDAISKSRRATPAALTLDVFLTFLGTWPDSHIVRKHGAAVAQSVTREARQRHARWRATDDAQSVAQLDAWDAELKAQGVNPGTSADLTVATLFIAALLDPPRFASGHF</sequence>
<accession>A0A1N7S2Y3</accession>
<dbReference type="Pfam" id="PF01874">
    <property type="entry name" value="CitG"/>
    <property type="match status" value="1"/>
</dbReference>
<reference evidence="1" key="1">
    <citation type="submission" date="2016-12" db="EMBL/GenBank/DDBJ databases">
        <authorList>
            <person name="Moulin L."/>
        </authorList>
    </citation>
    <scope>NUCLEOTIDE SEQUENCE [LARGE SCALE GENOMIC DNA]</scope>
    <source>
        <strain evidence="1">STM 7183</strain>
    </source>
</reference>
<dbReference type="GO" id="GO:0005524">
    <property type="term" value="F:ATP binding"/>
    <property type="evidence" value="ECO:0007669"/>
    <property type="project" value="InterPro"/>
</dbReference>
<evidence type="ECO:0000313" key="1">
    <source>
        <dbReference type="EMBL" id="SIT41337.1"/>
    </source>
</evidence>
<organism evidence="1 2">
    <name type="scientific">Paraburkholderia piptadeniae</name>
    <dbReference type="NCBI Taxonomy" id="1701573"/>
    <lineage>
        <taxon>Bacteria</taxon>
        <taxon>Pseudomonadati</taxon>
        <taxon>Pseudomonadota</taxon>
        <taxon>Betaproteobacteria</taxon>
        <taxon>Burkholderiales</taxon>
        <taxon>Burkholderiaceae</taxon>
        <taxon>Paraburkholderia</taxon>
    </lineage>
</organism>
<dbReference type="PANTHER" id="PTHR42280">
    <property type="entry name" value="CITG FAMILY PROTEIN"/>
    <property type="match status" value="1"/>
</dbReference>
<dbReference type="OrthoDB" id="8525901at2"/>
<name>A0A1N7S2Y3_9BURK</name>
<evidence type="ECO:0000313" key="2">
    <source>
        <dbReference type="Proteomes" id="UP000195569"/>
    </source>
</evidence>
<dbReference type="RefSeq" id="WP_087734887.1">
    <property type="nucleotide sequence ID" value="NZ_CYGY02000028.1"/>
</dbReference>
<keyword evidence="2" id="KW-1185">Reference proteome</keyword>